<keyword evidence="3" id="KW-1185">Reference proteome</keyword>
<accession>A0A4Z0BNE3</accession>
<evidence type="ECO:0000313" key="2">
    <source>
        <dbReference type="EMBL" id="TFY99574.1"/>
    </source>
</evidence>
<evidence type="ECO:0000256" key="1">
    <source>
        <dbReference type="SAM" id="MobiDB-lite"/>
    </source>
</evidence>
<feature type="region of interest" description="Disordered" evidence="1">
    <location>
        <begin position="176"/>
        <end position="200"/>
    </location>
</feature>
<reference evidence="2 3" key="1">
    <citation type="submission" date="2019-03" db="EMBL/GenBank/DDBJ databases">
        <title>Ramlibacter rhizophilus CCTCC AB2015357, whole genome shotgun sequence.</title>
        <authorList>
            <person name="Zhang X."/>
            <person name="Feng G."/>
            <person name="Zhu H."/>
        </authorList>
    </citation>
    <scope>NUCLEOTIDE SEQUENCE [LARGE SCALE GENOMIC DNA]</scope>
    <source>
        <strain evidence="2 3">CCTCC AB2015357</strain>
    </source>
</reference>
<gene>
    <name evidence="2" type="ORF">EZ242_10500</name>
</gene>
<feature type="compositionally biased region" description="Low complexity" evidence="1">
    <location>
        <begin position="188"/>
        <end position="200"/>
    </location>
</feature>
<proteinExistence type="predicted"/>
<dbReference type="Proteomes" id="UP000297564">
    <property type="component" value="Unassembled WGS sequence"/>
</dbReference>
<evidence type="ECO:0000313" key="3">
    <source>
        <dbReference type="Proteomes" id="UP000297564"/>
    </source>
</evidence>
<organism evidence="2 3">
    <name type="scientific">Ramlibacter rhizophilus</name>
    <dbReference type="NCBI Taxonomy" id="1781167"/>
    <lineage>
        <taxon>Bacteria</taxon>
        <taxon>Pseudomonadati</taxon>
        <taxon>Pseudomonadota</taxon>
        <taxon>Betaproteobacteria</taxon>
        <taxon>Burkholderiales</taxon>
        <taxon>Comamonadaceae</taxon>
        <taxon>Ramlibacter</taxon>
    </lineage>
</organism>
<dbReference type="Pfam" id="PF11142">
    <property type="entry name" value="DUF2917"/>
    <property type="match status" value="1"/>
</dbReference>
<dbReference type="OrthoDB" id="8899531at2"/>
<dbReference type="InterPro" id="IPR021317">
    <property type="entry name" value="DUF2917"/>
</dbReference>
<dbReference type="EMBL" id="SMLL01000004">
    <property type="protein sequence ID" value="TFY99574.1"/>
    <property type="molecule type" value="Genomic_DNA"/>
</dbReference>
<name>A0A4Z0BNE3_9BURK</name>
<dbReference type="AlphaFoldDB" id="A0A4Z0BNE3"/>
<comment type="caution">
    <text evidence="2">The sequence shown here is derived from an EMBL/GenBank/DDBJ whole genome shotgun (WGS) entry which is preliminary data.</text>
</comment>
<feature type="compositionally biased region" description="Pro residues" evidence="1">
    <location>
        <begin position="177"/>
        <end position="187"/>
    </location>
</feature>
<protein>
    <submittedName>
        <fullName evidence="2">DUF2917 domain-containing protein</fullName>
    </submittedName>
</protein>
<sequence length="200" mass="21289">MNSLAAIHWTAKARAPIMQGRTSPQEPAMNPASFLSAHQSSACPGAWKLPARQAMSLRPRAHGVLRVRQGKVWLTLGGPAGAAPDERADHVLEAGEQIMVRAWRHVVLEAWRGQEVFFDWEPLPQAAPQPAAAAVLEPLRELRAAAGLAAAAFGRLVAGLARLGWEVLGGRHNAAAFPPPASWPAPSPSSTTSSATRSWT</sequence>